<evidence type="ECO:0000259" key="2">
    <source>
        <dbReference type="Pfam" id="PF07859"/>
    </source>
</evidence>
<dbReference type="EMBL" id="KK198759">
    <property type="protein sequence ID" value="KCW63819.1"/>
    <property type="molecule type" value="Genomic_DNA"/>
</dbReference>
<name>A0A059BCP2_EUCGR</name>
<protein>
    <recommendedName>
        <fullName evidence="2">Alpha/beta hydrolase fold-3 domain-containing protein</fullName>
    </recommendedName>
</protein>
<dbReference type="PANTHER" id="PTHR23024">
    <property type="entry name" value="ARYLACETAMIDE DEACETYLASE"/>
    <property type="match status" value="1"/>
</dbReference>
<proteinExistence type="inferred from homology"/>
<dbReference type="PANTHER" id="PTHR23024:SF582">
    <property type="entry name" value="CARBOXYLESTERASE 12-RELATED"/>
    <property type="match status" value="1"/>
</dbReference>
<dbReference type="InParanoid" id="A0A059BCP2"/>
<dbReference type="GO" id="GO:0016787">
    <property type="term" value="F:hydrolase activity"/>
    <property type="evidence" value="ECO:0007669"/>
    <property type="project" value="InterPro"/>
</dbReference>
<gene>
    <name evidence="3" type="ORF">EUGRSUZ_G01495</name>
</gene>
<dbReference type="AlphaFoldDB" id="A0A059BCP2"/>
<dbReference type="InterPro" id="IPR050466">
    <property type="entry name" value="Carboxylest/Gibb_receptor"/>
</dbReference>
<accession>A0A059BCP2</accession>
<organism evidence="3">
    <name type="scientific">Eucalyptus grandis</name>
    <name type="common">Flooded gum</name>
    <dbReference type="NCBI Taxonomy" id="71139"/>
    <lineage>
        <taxon>Eukaryota</taxon>
        <taxon>Viridiplantae</taxon>
        <taxon>Streptophyta</taxon>
        <taxon>Embryophyta</taxon>
        <taxon>Tracheophyta</taxon>
        <taxon>Spermatophyta</taxon>
        <taxon>Magnoliopsida</taxon>
        <taxon>eudicotyledons</taxon>
        <taxon>Gunneridae</taxon>
        <taxon>Pentapetalae</taxon>
        <taxon>rosids</taxon>
        <taxon>malvids</taxon>
        <taxon>Myrtales</taxon>
        <taxon>Myrtaceae</taxon>
        <taxon>Myrtoideae</taxon>
        <taxon>Eucalypteae</taxon>
        <taxon>Eucalyptus</taxon>
    </lineage>
</organism>
<dbReference type="OMA" id="GYHKYVS"/>
<dbReference type="eggNOG" id="KOG1515">
    <property type="taxonomic scope" value="Eukaryota"/>
</dbReference>
<feature type="domain" description="Alpha/beta hydrolase fold-3" evidence="2">
    <location>
        <begin position="78"/>
        <end position="282"/>
    </location>
</feature>
<dbReference type="OrthoDB" id="408631at2759"/>
<dbReference type="Gramene" id="KCW63819">
    <property type="protein sequence ID" value="KCW63819"/>
    <property type="gene ID" value="EUGRSUZ_G01495"/>
</dbReference>
<evidence type="ECO:0000313" key="3">
    <source>
        <dbReference type="EMBL" id="KCW63819.1"/>
    </source>
</evidence>
<dbReference type="KEGG" id="egr:104453225"/>
<dbReference type="Pfam" id="PF07859">
    <property type="entry name" value="Abhydrolase_3"/>
    <property type="match status" value="1"/>
</dbReference>
<reference evidence="3" key="1">
    <citation type="submission" date="2013-07" db="EMBL/GenBank/DDBJ databases">
        <title>The genome of Eucalyptus grandis.</title>
        <authorList>
            <person name="Schmutz J."/>
            <person name="Hayes R."/>
            <person name="Myburg A."/>
            <person name="Tuskan G."/>
            <person name="Grattapaglia D."/>
            <person name="Rokhsar D.S."/>
        </authorList>
    </citation>
    <scope>NUCLEOTIDE SEQUENCE</scope>
    <source>
        <tissue evidence="3">Leaf extractions</tissue>
    </source>
</reference>
<dbReference type="Gene3D" id="3.40.50.1820">
    <property type="entry name" value="alpha/beta hydrolase"/>
    <property type="match status" value="1"/>
</dbReference>
<dbReference type="InterPro" id="IPR013094">
    <property type="entry name" value="AB_hydrolase_3"/>
</dbReference>
<sequence>MEPTKSDNGDVLHEFFPFFKVYKDGRVERMMPMEKLKVPPSEDAEVRSKDVTISTEPAVLARVFAPRGTGPAERLPVLIYIHGGGFSIGSAFHRVYHEYVSLLMARARVVAVSVEYRLAPENPIPACYDDAWAATRWALGHADGNGPDPWLNEHGDFGRVYITGDSAGANICHNVAVRAGWAGLPAGVRIAGMALVHPYFGGTDDDKMWLYMCPENGGLADPRLKPPPEDLARVGCEKVLVFVAQKDHLRGRGLWYREELKRSGWGGSVEVVEHEGESHVFHILKPQCDKALDLKDKLVDFLRGNAVGKA</sequence>
<dbReference type="InterPro" id="IPR029058">
    <property type="entry name" value="AB_hydrolase_fold"/>
</dbReference>
<comment type="similarity">
    <text evidence="1">Belongs to the 'GDXG' lipolytic enzyme family.</text>
</comment>
<dbReference type="SUPFAM" id="SSF53474">
    <property type="entry name" value="alpha/beta-Hydrolases"/>
    <property type="match status" value="1"/>
</dbReference>
<evidence type="ECO:0000256" key="1">
    <source>
        <dbReference type="ARBA" id="ARBA00010515"/>
    </source>
</evidence>